<dbReference type="EMBL" id="NKCI01000035">
    <property type="protein sequence ID" value="RSL64049.1"/>
    <property type="molecule type" value="Genomic_DNA"/>
</dbReference>
<proteinExistence type="predicted"/>
<keyword evidence="1" id="KW-0732">Signal</keyword>
<comment type="caution">
    <text evidence="2">The sequence shown here is derived from an EMBL/GenBank/DDBJ whole genome shotgun (WGS) entry which is preliminary data.</text>
</comment>
<evidence type="ECO:0008006" key="4">
    <source>
        <dbReference type="Google" id="ProtNLM"/>
    </source>
</evidence>
<sequence>MTSTISVHLLLAATLPVDRGSPWAKVCHDDSGLVLVEQTFMQAPLPCRLSHVHVLAHVAWSLTTPKTHSRRRLVTFVSPKFRFSSTWIFDGVQDPGFRFADSRAGVSRPSCLASIRDAMSLGPVVVNRAYRP</sequence>
<name>A0A428QFQ5_9HYPO</name>
<evidence type="ECO:0000256" key="1">
    <source>
        <dbReference type="SAM" id="SignalP"/>
    </source>
</evidence>
<dbReference type="Proteomes" id="UP000288168">
    <property type="component" value="Unassembled WGS sequence"/>
</dbReference>
<accession>A0A428QFQ5</accession>
<feature type="signal peptide" evidence="1">
    <location>
        <begin position="1"/>
        <end position="20"/>
    </location>
</feature>
<evidence type="ECO:0000313" key="2">
    <source>
        <dbReference type="EMBL" id="RSL64049.1"/>
    </source>
</evidence>
<evidence type="ECO:0000313" key="3">
    <source>
        <dbReference type="Proteomes" id="UP000288168"/>
    </source>
</evidence>
<reference evidence="2 3" key="1">
    <citation type="submission" date="2017-06" db="EMBL/GenBank/DDBJ databases">
        <title>Comparative genomic analysis of Ambrosia Fusariam Clade fungi.</title>
        <authorList>
            <person name="Stajich J.E."/>
            <person name="Carrillo J."/>
            <person name="Kijimoto T."/>
            <person name="Eskalen A."/>
            <person name="O'Donnell K."/>
            <person name="Kasson M."/>
        </authorList>
    </citation>
    <scope>NUCLEOTIDE SEQUENCE [LARGE SCALE GENOMIC DNA]</scope>
    <source>
        <strain evidence="2 3">NRRL62584</strain>
    </source>
</reference>
<organism evidence="2 3">
    <name type="scientific">Fusarium duplospermum</name>
    <dbReference type="NCBI Taxonomy" id="1325734"/>
    <lineage>
        <taxon>Eukaryota</taxon>
        <taxon>Fungi</taxon>
        <taxon>Dikarya</taxon>
        <taxon>Ascomycota</taxon>
        <taxon>Pezizomycotina</taxon>
        <taxon>Sordariomycetes</taxon>
        <taxon>Hypocreomycetidae</taxon>
        <taxon>Hypocreales</taxon>
        <taxon>Nectriaceae</taxon>
        <taxon>Fusarium</taxon>
        <taxon>Fusarium solani species complex</taxon>
    </lineage>
</organism>
<protein>
    <recommendedName>
        <fullName evidence="4">Secreted protein</fullName>
    </recommendedName>
</protein>
<keyword evidence="3" id="KW-1185">Reference proteome</keyword>
<gene>
    <name evidence="2" type="ORF">CEP54_004907</name>
</gene>
<dbReference type="AlphaFoldDB" id="A0A428QFQ5"/>
<feature type="chain" id="PRO_5019034531" description="Secreted protein" evidence="1">
    <location>
        <begin position="21"/>
        <end position="132"/>
    </location>
</feature>